<dbReference type="Proteomes" id="UP000250241">
    <property type="component" value="Chromosome"/>
</dbReference>
<dbReference type="AlphaFoldDB" id="A0A2Z5R390"/>
<organism evidence="2 3">
    <name type="scientific">Rothia aeria</name>
    <dbReference type="NCBI Taxonomy" id="172042"/>
    <lineage>
        <taxon>Bacteria</taxon>
        <taxon>Bacillati</taxon>
        <taxon>Actinomycetota</taxon>
        <taxon>Actinomycetes</taxon>
        <taxon>Micrococcales</taxon>
        <taxon>Micrococcaceae</taxon>
        <taxon>Rothia</taxon>
    </lineage>
</organism>
<gene>
    <name evidence="2" type="ORF">RA11412_2781</name>
</gene>
<keyword evidence="3" id="KW-1185">Reference proteome</keyword>
<reference evidence="2 3" key="1">
    <citation type="submission" date="2016-10" db="EMBL/GenBank/DDBJ databases">
        <title>Genome sequence of Rothia aeria strain JCM11412.</title>
        <authorList>
            <person name="Nambu T."/>
        </authorList>
    </citation>
    <scope>NUCLEOTIDE SEQUENCE [LARGE SCALE GENOMIC DNA]</scope>
    <source>
        <strain evidence="2 3">JCM 11412</strain>
    </source>
</reference>
<name>A0A2Z5R390_9MICC</name>
<feature type="region of interest" description="Disordered" evidence="1">
    <location>
        <begin position="46"/>
        <end position="83"/>
    </location>
</feature>
<evidence type="ECO:0000313" key="3">
    <source>
        <dbReference type="Proteomes" id="UP000250241"/>
    </source>
</evidence>
<dbReference type="EMBL" id="AP017895">
    <property type="protein sequence ID" value="BAV89080.1"/>
    <property type="molecule type" value="Genomic_DNA"/>
</dbReference>
<proteinExistence type="predicted"/>
<protein>
    <recommendedName>
        <fullName evidence="4">Cellulose 1,4-beta-cellobiosidase</fullName>
    </recommendedName>
</protein>
<evidence type="ECO:0000313" key="2">
    <source>
        <dbReference type="EMBL" id="BAV89080.1"/>
    </source>
</evidence>
<accession>A0A2Z5R390</accession>
<sequence>MKEDGTKIAVDYDGSWTMDKPDGTHIVVKHDGSWTMKDPSGKVTAVEYDGTPSPKDGTVVAPQVPAKPNTDVKDPRTPISPSK</sequence>
<evidence type="ECO:0000256" key="1">
    <source>
        <dbReference type="SAM" id="MobiDB-lite"/>
    </source>
</evidence>
<evidence type="ECO:0008006" key="4">
    <source>
        <dbReference type="Google" id="ProtNLM"/>
    </source>
</evidence>
<dbReference type="KEGG" id="raj:RA11412_2781"/>